<protein>
    <recommendedName>
        <fullName evidence="4">DUF4232 domain-containing protein</fullName>
    </recommendedName>
</protein>
<evidence type="ECO:0000313" key="3">
    <source>
        <dbReference type="Proteomes" id="UP001501423"/>
    </source>
</evidence>
<evidence type="ECO:0000256" key="1">
    <source>
        <dbReference type="SAM" id="MobiDB-lite"/>
    </source>
</evidence>
<feature type="compositionally biased region" description="Gly residues" evidence="1">
    <location>
        <begin position="84"/>
        <end position="101"/>
    </location>
</feature>
<keyword evidence="3" id="KW-1185">Reference proteome</keyword>
<accession>A0ABP6JU58</accession>
<evidence type="ECO:0008006" key="4">
    <source>
        <dbReference type="Google" id="ProtNLM"/>
    </source>
</evidence>
<evidence type="ECO:0000313" key="2">
    <source>
        <dbReference type="EMBL" id="GAA2948051.1"/>
    </source>
</evidence>
<organism evidence="2 3">
    <name type="scientific">Streptomyces erythrogriseus</name>
    <dbReference type="NCBI Taxonomy" id="284027"/>
    <lineage>
        <taxon>Bacteria</taxon>
        <taxon>Bacillati</taxon>
        <taxon>Actinomycetota</taxon>
        <taxon>Actinomycetes</taxon>
        <taxon>Kitasatosporales</taxon>
        <taxon>Streptomycetaceae</taxon>
        <taxon>Streptomyces</taxon>
        <taxon>Streptomyces griseoincarnatus group</taxon>
    </lineage>
</organism>
<feature type="compositionally biased region" description="Gly residues" evidence="1">
    <location>
        <begin position="117"/>
        <end position="141"/>
    </location>
</feature>
<feature type="compositionally biased region" description="Acidic residues" evidence="1">
    <location>
        <begin position="103"/>
        <end position="112"/>
    </location>
</feature>
<name>A0ABP6JU58_9ACTN</name>
<proteinExistence type="predicted"/>
<dbReference type="RefSeq" id="WP_346090669.1">
    <property type="nucleotide sequence ID" value="NZ_BAAAVA010000098.1"/>
</dbReference>
<feature type="region of interest" description="Disordered" evidence="1">
    <location>
        <begin position="47"/>
        <end position="147"/>
    </location>
</feature>
<sequence>MGSLRNPVGPLPSSIYWRRRAVLLSVLALLALLITWVVVSAGGNGNGSDNGANGKNPAPSITPGPSGSGPAISQAPGGRDETGDGGTEGSGDGSGDSGGSSGSDDEGGDSDPADSAGAGGADGSGGGAGGSAGGGSEGGTSAGVSAGDALPAGTGSGLPNCSANAVRFSLRSERNTYGPGETPTFLLTARNTSGADCKIDLGPERTVLTVSQATDDDTFWASDDCPKGARSLAFRVPAGDSITYTVKWDREPSAASCATPKAGAATPGTYLVEAKASGFEKVRTSFVLKAD</sequence>
<dbReference type="Proteomes" id="UP001501423">
    <property type="component" value="Unassembled WGS sequence"/>
</dbReference>
<reference evidence="3" key="1">
    <citation type="journal article" date="2019" name="Int. J. Syst. Evol. Microbiol.">
        <title>The Global Catalogue of Microorganisms (GCM) 10K type strain sequencing project: providing services to taxonomists for standard genome sequencing and annotation.</title>
        <authorList>
            <consortium name="The Broad Institute Genomics Platform"/>
            <consortium name="The Broad Institute Genome Sequencing Center for Infectious Disease"/>
            <person name="Wu L."/>
            <person name="Ma J."/>
        </authorList>
    </citation>
    <scope>NUCLEOTIDE SEQUENCE [LARGE SCALE GENOMIC DNA]</scope>
    <source>
        <strain evidence="3">JCM 9650</strain>
    </source>
</reference>
<gene>
    <name evidence="2" type="ORF">GCM10010478_56410</name>
</gene>
<comment type="caution">
    <text evidence="2">The sequence shown here is derived from an EMBL/GenBank/DDBJ whole genome shotgun (WGS) entry which is preliminary data.</text>
</comment>
<dbReference type="EMBL" id="BAAAVA010000098">
    <property type="protein sequence ID" value="GAA2948051.1"/>
    <property type="molecule type" value="Genomic_DNA"/>
</dbReference>
<feature type="compositionally biased region" description="Low complexity" evidence="1">
    <location>
        <begin position="49"/>
        <end position="77"/>
    </location>
</feature>